<dbReference type="AlphaFoldDB" id="A0A1B0C1J8"/>
<sequence>MMNKKYILEYRKAHILTTKQLKNFRNTNINLIRSLATVTVKLFEFENPPGASTEFNCNCRSNSKCCYNSDISGMQPRRKNSSTGDELLFAFNLFTKNKPDVGELFDHRWDSISTALIALWARIPCRLGRYHNRLFFQPFCAVDLFNFTQLQTSISGTLRLGKIEAIKAQLTIIGTHLMPPLFGLLLNPSLLFFNQYFNYVVPEIQLLWSSLIWIAQDLV</sequence>
<evidence type="ECO:0000256" key="1">
    <source>
        <dbReference type="ARBA" id="ARBA00004370"/>
    </source>
</evidence>
<dbReference type="GO" id="GO:0005794">
    <property type="term" value="C:Golgi apparatus"/>
    <property type="evidence" value="ECO:0007669"/>
    <property type="project" value="TreeGrafter"/>
</dbReference>
<reference evidence="4" key="2">
    <citation type="submission" date="2020-05" db="UniProtKB">
        <authorList>
            <consortium name="EnsemblMetazoa"/>
        </authorList>
    </citation>
    <scope>IDENTIFICATION</scope>
    <source>
        <strain evidence="4">IAEA</strain>
    </source>
</reference>
<proteinExistence type="inferred from homology"/>
<name>A0A1B0C1J8_9MUSC</name>
<dbReference type="GO" id="GO:0004307">
    <property type="term" value="F:ethanolaminephosphotransferase activity"/>
    <property type="evidence" value="ECO:0007669"/>
    <property type="project" value="TreeGrafter"/>
</dbReference>
<accession>A0A1B0C1J8</accession>
<reference evidence="5" key="1">
    <citation type="submission" date="2015-01" db="EMBL/GenBank/DDBJ databases">
        <authorList>
            <person name="Aksoy S."/>
            <person name="Warren W."/>
            <person name="Wilson R.K."/>
        </authorList>
    </citation>
    <scope>NUCLEOTIDE SEQUENCE [LARGE SCALE GENOMIC DNA]</scope>
    <source>
        <strain evidence="5">IAEA</strain>
    </source>
</reference>
<keyword evidence="5" id="KW-1185">Reference proteome</keyword>
<dbReference type="PANTHER" id="PTHR10414">
    <property type="entry name" value="ETHANOLAMINEPHOSPHOTRANSFERASE"/>
    <property type="match status" value="1"/>
</dbReference>
<dbReference type="Proteomes" id="UP000092460">
    <property type="component" value="Unassembled WGS sequence"/>
</dbReference>
<keyword evidence="3" id="KW-0472">Membrane</keyword>
<dbReference type="GO" id="GO:0006646">
    <property type="term" value="P:phosphatidylethanolamine biosynthetic process"/>
    <property type="evidence" value="ECO:0007669"/>
    <property type="project" value="TreeGrafter"/>
</dbReference>
<dbReference type="EMBL" id="JXJN01024079">
    <property type="status" value="NOT_ANNOTATED_CDS"/>
    <property type="molecule type" value="Genomic_DNA"/>
</dbReference>
<evidence type="ECO:0000256" key="3">
    <source>
        <dbReference type="ARBA" id="ARBA00023136"/>
    </source>
</evidence>
<evidence type="ECO:0000313" key="4">
    <source>
        <dbReference type="EnsemblMetazoa" id="GPPI046636-PA"/>
    </source>
</evidence>
<dbReference type="EnsemblMetazoa" id="GPPI046636-RA">
    <property type="protein sequence ID" value="GPPI046636-PA"/>
    <property type="gene ID" value="GPPI046636"/>
</dbReference>
<dbReference type="GO" id="GO:0004142">
    <property type="term" value="F:diacylglycerol cholinephosphotransferase activity"/>
    <property type="evidence" value="ECO:0007669"/>
    <property type="project" value="TreeGrafter"/>
</dbReference>
<evidence type="ECO:0000256" key="2">
    <source>
        <dbReference type="ARBA" id="ARBA00010441"/>
    </source>
</evidence>
<evidence type="ECO:0000313" key="5">
    <source>
        <dbReference type="Proteomes" id="UP000092460"/>
    </source>
</evidence>
<dbReference type="GO" id="GO:0005789">
    <property type="term" value="C:endoplasmic reticulum membrane"/>
    <property type="evidence" value="ECO:0007669"/>
    <property type="project" value="TreeGrafter"/>
</dbReference>
<protein>
    <submittedName>
        <fullName evidence="4">Uncharacterized protein</fullName>
    </submittedName>
</protein>
<comment type="similarity">
    <text evidence="2">Belongs to the CDP-alcohol phosphatidyltransferase class-I family.</text>
</comment>
<dbReference type="VEuPathDB" id="VectorBase:GPPI046636"/>
<comment type="subcellular location">
    <subcellularLocation>
        <location evidence="1">Membrane</location>
    </subcellularLocation>
</comment>
<organism evidence="4 5">
    <name type="scientific">Glossina palpalis gambiensis</name>
    <dbReference type="NCBI Taxonomy" id="67801"/>
    <lineage>
        <taxon>Eukaryota</taxon>
        <taxon>Metazoa</taxon>
        <taxon>Ecdysozoa</taxon>
        <taxon>Arthropoda</taxon>
        <taxon>Hexapoda</taxon>
        <taxon>Insecta</taxon>
        <taxon>Pterygota</taxon>
        <taxon>Neoptera</taxon>
        <taxon>Endopterygota</taxon>
        <taxon>Diptera</taxon>
        <taxon>Brachycera</taxon>
        <taxon>Muscomorpha</taxon>
        <taxon>Hippoboscoidea</taxon>
        <taxon>Glossinidae</taxon>
        <taxon>Glossina</taxon>
    </lineage>
</organism>
<dbReference type="STRING" id="67801.A0A1B0C1J8"/>
<dbReference type="PANTHER" id="PTHR10414:SF37">
    <property type="entry name" value="BB IN A BOXCAR, ISOFORM C"/>
    <property type="match status" value="1"/>
</dbReference>
<dbReference type="InterPro" id="IPR014472">
    <property type="entry name" value="CHOPT"/>
</dbReference>